<dbReference type="GO" id="GO:0004751">
    <property type="term" value="F:ribose-5-phosphate isomerase activity"/>
    <property type="evidence" value="ECO:0007669"/>
    <property type="project" value="UniProtKB-EC"/>
</dbReference>
<dbReference type="GO" id="GO:0006014">
    <property type="term" value="P:D-ribose metabolic process"/>
    <property type="evidence" value="ECO:0007669"/>
    <property type="project" value="TreeGrafter"/>
</dbReference>
<reference evidence="9 10" key="1">
    <citation type="journal article" date="2024" name="Front Chem Biol">
        <title>Unveiling the potential of Daldinia eschscholtzii MFLUCC 19-0629 through bioactivity and bioinformatics studies for enhanced sustainable agriculture production.</title>
        <authorList>
            <person name="Brooks S."/>
            <person name="Weaver J.A."/>
            <person name="Klomchit A."/>
            <person name="Alharthi S.A."/>
            <person name="Onlamun T."/>
            <person name="Nurani R."/>
            <person name="Vong T.K."/>
            <person name="Alberti F."/>
            <person name="Greco C."/>
        </authorList>
    </citation>
    <scope>NUCLEOTIDE SEQUENCE [LARGE SCALE GENOMIC DNA]</scope>
    <source>
        <strain evidence="9">MFLUCC 19-0629</strain>
    </source>
</reference>
<organism evidence="9 10">
    <name type="scientific">Daldinia eschscholtzii</name>
    <dbReference type="NCBI Taxonomy" id="292717"/>
    <lineage>
        <taxon>Eukaryota</taxon>
        <taxon>Fungi</taxon>
        <taxon>Dikarya</taxon>
        <taxon>Ascomycota</taxon>
        <taxon>Pezizomycotina</taxon>
        <taxon>Sordariomycetes</taxon>
        <taxon>Xylariomycetidae</taxon>
        <taxon>Xylariales</taxon>
        <taxon>Hypoxylaceae</taxon>
        <taxon>Daldinia</taxon>
    </lineage>
</organism>
<protein>
    <recommendedName>
        <fullName evidence="5">Ribose-5-phosphate isomerase</fullName>
        <ecNumber evidence="4">5.3.1.6</ecNumber>
    </recommendedName>
    <alternativeName>
        <fullName evidence="8">D-ribose-5-phosphate ketol-isomerase</fullName>
    </alternativeName>
    <alternativeName>
        <fullName evidence="7">Phosphoriboisomerase</fullName>
    </alternativeName>
</protein>
<dbReference type="GO" id="GO:0009052">
    <property type="term" value="P:pentose-phosphate shunt, non-oxidative branch"/>
    <property type="evidence" value="ECO:0007669"/>
    <property type="project" value="InterPro"/>
</dbReference>
<evidence type="ECO:0000313" key="10">
    <source>
        <dbReference type="Proteomes" id="UP001369815"/>
    </source>
</evidence>
<dbReference type="PANTHER" id="PTHR11934">
    <property type="entry name" value="RIBOSE-5-PHOSPHATE ISOMERASE"/>
    <property type="match status" value="1"/>
</dbReference>
<evidence type="ECO:0000256" key="2">
    <source>
        <dbReference type="ARBA" id="ARBA00004988"/>
    </source>
</evidence>
<evidence type="ECO:0000256" key="6">
    <source>
        <dbReference type="ARBA" id="ARBA00023235"/>
    </source>
</evidence>
<evidence type="ECO:0000313" key="9">
    <source>
        <dbReference type="EMBL" id="KAK6953893.1"/>
    </source>
</evidence>
<evidence type="ECO:0000256" key="7">
    <source>
        <dbReference type="ARBA" id="ARBA00029734"/>
    </source>
</evidence>
<comment type="pathway">
    <text evidence="2">Carbohydrate degradation; pentose phosphate pathway; D-ribose 5-phosphate from D-ribulose 5-phosphate (non-oxidative stage): step 1/1.</text>
</comment>
<dbReference type="SUPFAM" id="SSF75445">
    <property type="entry name" value="D-ribose-5-phosphate isomerase (RpiA), lid domain"/>
    <property type="match status" value="1"/>
</dbReference>
<dbReference type="Pfam" id="PF06026">
    <property type="entry name" value="Rib_5-P_isom_A"/>
    <property type="match status" value="1"/>
</dbReference>
<gene>
    <name evidence="9" type="ORF">Daesc_003855</name>
</gene>
<dbReference type="CDD" id="cd01398">
    <property type="entry name" value="RPI_A"/>
    <property type="match status" value="1"/>
</dbReference>
<keyword evidence="6" id="KW-0413">Isomerase</keyword>
<dbReference type="Proteomes" id="UP001369815">
    <property type="component" value="Unassembled WGS sequence"/>
</dbReference>
<evidence type="ECO:0000256" key="4">
    <source>
        <dbReference type="ARBA" id="ARBA00011959"/>
    </source>
</evidence>
<dbReference type="InterPro" id="IPR037171">
    <property type="entry name" value="NagB/RpiA_transferase-like"/>
</dbReference>
<evidence type="ECO:0000256" key="1">
    <source>
        <dbReference type="ARBA" id="ARBA00001713"/>
    </source>
</evidence>
<evidence type="ECO:0000256" key="5">
    <source>
        <dbReference type="ARBA" id="ARBA00019150"/>
    </source>
</evidence>
<sequence>MASAAASTNLIESAKRAACRQAVANHFSPNFTYVGIGSGSTVAYVVEAIAELGPSVTGKMKFVPTGSGSTALIRNAGLSVLQVPDLLLEVGFHPESTDHQPIDIYFDGADEVDAELNCIKGGGACHFQEKLVSRLSKSFICVADSRKKVDRLLTNWTYVPVEVSPMGGEYVRRELLRLGSTDPKIRVSGPTFIRTITDNHNHIIDAPFPTLLLNSEADKLDPAKGLWTPDALLARIKKIFGVLEVGIFSGLNGPQVAQLSTDIEGVKPVKAYFGTPDGKVETLG</sequence>
<evidence type="ECO:0000256" key="8">
    <source>
        <dbReference type="ARBA" id="ARBA00032273"/>
    </source>
</evidence>
<dbReference type="SUPFAM" id="SSF100950">
    <property type="entry name" value="NagB/RpiA/CoA transferase-like"/>
    <property type="match status" value="1"/>
</dbReference>
<dbReference type="Gene3D" id="3.30.70.260">
    <property type="match status" value="1"/>
</dbReference>
<keyword evidence="10" id="KW-1185">Reference proteome</keyword>
<dbReference type="EC" id="5.3.1.6" evidence="4"/>
<dbReference type="AlphaFoldDB" id="A0AAX6MN67"/>
<accession>A0AAX6MN67</accession>
<evidence type="ECO:0000256" key="3">
    <source>
        <dbReference type="ARBA" id="ARBA00008088"/>
    </source>
</evidence>
<name>A0AAX6MN67_9PEZI</name>
<dbReference type="Gene3D" id="3.40.50.1360">
    <property type="match status" value="1"/>
</dbReference>
<dbReference type="InterPro" id="IPR004788">
    <property type="entry name" value="Ribose5P_isomerase_type_A"/>
</dbReference>
<dbReference type="EMBL" id="JBANMG010000004">
    <property type="protein sequence ID" value="KAK6953893.1"/>
    <property type="molecule type" value="Genomic_DNA"/>
</dbReference>
<dbReference type="GO" id="GO:0005737">
    <property type="term" value="C:cytoplasm"/>
    <property type="evidence" value="ECO:0007669"/>
    <property type="project" value="TreeGrafter"/>
</dbReference>
<proteinExistence type="inferred from homology"/>
<comment type="similarity">
    <text evidence="3">Belongs to the ribose 5-phosphate isomerase family.</text>
</comment>
<comment type="catalytic activity">
    <reaction evidence="1">
        <text>aldehydo-D-ribose 5-phosphate = D-ribulose 5-phosphate</text>
        <dbReference type="Rhea" id="RHEA:14657"/>
        <dbReference type="ChEBI" id="CHEBI:58121"/>
        <dbReference type="ChEBI" id="CHEBI:58273"/>
        <dbReference type="EC" id="5.3.1.6"/>
    </reaction>
</comment>
<comment type="caution">
    <text evidence="9">The sequence shown here is derived from an EMBL/GenBank/DDBJ whole genome shotgun (WGS) entry which is preliminary data.</text>
</comment>
<dbReference type="NCBIfam" id="TIGR00021">
    <property type="entry name" value="rpiA"/>
    <property type="match status" value="1"/>
</dbReference>
<dbReference type="PANTHER" id="PTHR11934:SF0">
    <property type="entry name" value="RIBOSE-5-PHOSPHATE ISOMERASE"/>
    <property type="match status" value="1"/>
</dbReference>